<comment type="subcellular location">
    <subcellularLocation>
        <location evidence="1">Endomembrane system</location>
        <topology evidence="1">Multi-pass membrane protein</topology>
    </subcellularLocation>
</comment>
<gene>
    <name evidence="7" type="ORF">GCM10009776_30570</name>
</gene>
<feature type="transmembrane region" description="Helical" evidence="5">
    <location>
        <begin position="20"/>
        <end position="42"/>
    </location>
</feature>
<dbReference type="InterPro" id="IPR053934">
    <property type="entry name" value="HTTM_dom"/>
</dbReference>
<feature type="transmembrane region" description="Helical" evidence="5">
    <location>
        <begin position="202"/>
        <end position="221"/>
    </location>
</feature>
<dbReference type="InterPro" id="IPR011020">
    <property type="entry name" value="HTTM-like"/>
</dbReference>
<evidence type="ECO:0000256" key="5">
    <source>
        <dbReference type="SAM" id="Phobius"/>
    </source>
</evidence>
<protein>
    <recommendedName>
        <fullName evidence="6">HTTM-like domain-containing protein</fullName>
    </recommendedName>
</protein>
<dbReference type="EMBL" id="BAAAOG010000007">
    <property type="protein sequence ID" value="GAA1965553.1"/>
    <property type="molecule type" value="Genomic_DNA"/>
</dbReference>
<keyword evidence="8" id="KW-1185">Reference proteome</keyword>
<feature type="transmembrane region" description="Helical" evidence="5">
    <location>
        <begin position="257"/>
        <end position="283"/>
    </location>
</feature>
<feature type="transmembrane region" description="Helical" evidence="5">
    <location>
        <begin position="62"/>
        <end position="81"/>
    </location>
</feature>
<evidence type="ECO:0000259" key="6">
    <source>
        <dbReference type="SMART" id="SM00752"/>
    </source>
</evidence>
<feature type="transmembrane region" description="Helical" evidence="5">
    <location>
        <begin position="329"/>
        <end position="350"/>
    </location>
</feature>
<evidence type="ECO:0000256" key="2">
    <source>
        <dbReference type="ARBA" id="ARBA00022692"/>
    </source>
</evidence>
<evidence type="ECO:0000256" key="4">
    <source>
        <dbReference type="ARBA" id="ARBA00023136"/>
    </source>
</evidence>
<organism evidence="7 8">
    <name type="scientific">Microbacterium deminutum</name>
    <dbReference type="NCBI Taxonomy" id="344164"/>
    <lineage>
        <taxon>Bacteria</taxon>
        <taxon>Bacillati</taxon>
        <taxon>Actinomycetota</taxon>
        <taxon>Actinomycetes</taxon>
        <taxon>Micrococcales</taxon>
        <taxon>Microbacteriaceae</taxon>
        <taxon>Microbacterium</taxon>
    </lineage>
</organism>
<dbReference type="SMART" id="SM00752">
    <property type="entry name" value="HTTM"/>
    <property type="match status" value="1"/>
</dbReference>
<feature type="transmembrane region" description="Helical" evidence="5">
    <location>
        <begin position="164"/>
        <end position="182"/>
    </location>
</feature>
<feature type="transmembrane region" description="Helical" evidence="5">
    <location>
        <begin position="233"/>
        <end position="251"/>
    </location>
</feature>
<dbReference type="Proteomes" id="UP001499933">
    <property type="component" value="Unassembled WGS sequence"/>
</dbReference>
<evidence type="ECO:0000313" key="8">
    <source>
        <dbReference type="Proteomes" id="UP001499933"/>
    </source>
</evidence>
<keyword evidence="2 5" id="KW-0812">Transmembrane</keyword>
<feature type="transmembrane region" description="Helical" evidence="5">
    <location>
        <begin position="304"/>
        <end position="323"/>
    </location>
</feature>
<reference evidence="7 8" key="1">
    <citation type="journal article" date="2019" name="Int. J. Syst. Evol. Microbiol.">
        <title>The Global Catalogue of Microorganisms (GCM) 10K type strain sequencing project: providing services to taxonomists for standard genome sequencing and annotation.</title>
        <authorList>
            <consortium name="The Broad Institute Genomics Platform"/>
            <consortium name="The Broad Institute Genome Sequencing Center for Infectious Disease"/>
            <person name="Wu L."/>
            <person name="Ma J."/>
        </authorList>
    </citation>
    <scope>NUCLEOTIDE SEQUENCE [LARGE SCALE GENOMIC DNA]</scope>
    <source>
        <strain evidence="7 8">JCM 14901</strain>
    </source>
</reference>
<feature type="transmembrane region" description="Helical" evidence="5">
    <location>
        <begin position="88"/>
        <end position="107"/>
    </location>
</feature>
<keyword evidence="4 5" id="KW-0472">Membrane</keyword>
<comment type="caution">
    <text evidence="7">The sequence shown here is derived from an EMBL/GenBank/DDBJ whole genome shotgun (WGS) entry which is preliminary data.</text>
</comment>
<accession>A0ABN2R9G0</accession>
<sequence>MSRFDSWVNTGPFSARDVGLFRIVFTLLLIPYLPRLSGLGAYPSGLLDPPAGPFAMLREFPPVPVLVVMELVIAVAVVATLCGLYTRVASILLTVMLVIAYGLVFSLGKVDHVAVMISVPAIMSFARWGDTFSLDALRRRPRRGRGSATGDPTTIHPTRSQPQWPLRFLAIAIGIAFVTAAIPKVSNGWLDFSTQASYGYQVRQNFIAESPGLLAGVLAHFPSAPLWEMLDWVTVLLELGVLVSVLSWTTWRTVLSLLTLFHLAIALSLGIFFVGNVLAYGAFVSWGRVRLPAWHLSVRTSEALARFGPAGVLIVGAIVWIAGDALWSVRLDVGVIILVAGAGTGAGYLIRLARALLRRFVTARSERAAPVA</sequence>
<dbReference type="RefSeq" id="WP_344096196.1">
    <property type="nucleotide sequence ID" value="NZ_BAAAOG010000007.1"/>
</dbReference>
<evidence type="ECO:0000256" key="3">
    <source>
        <dbReference type="ARBA" id="ARBA00022989"/>
    </source>
</evidence>
<keyword evidence="3 5" id="KW-1133">Transmembrane helix</keyword>
<proteinExistence type="predicted"/>
<feature type="transmembrane region" description="Helical" evidence="5">
    <location>
        <begin position="113"/>
        <end position="137"/>
    </location>
</feature>
<evidence type="ECO:0000313" key="7">
    <source>
        <dbReference type="EMBL" id="GAA1965553.1"/>
    </source>
</evidence>
<dbReference type="Pfam" id="PF05090">
    <property type="entry name" value="HTTM"/>
    <property type="match status" value="1"/>
</dbReference>
<name>A0ABN2R9G0_9MICO</name>
<feature type="domain" description="HTTM-like" evidence="6">
    <location>
        <begin position="10"/>
        <end position="286"/>
    </location>
</feature>
<evidence type="ECO:0000256" key="1">
    <source>
        <dbReference type="ARBA" id="ARBA00004127"/>
    </source>
</evidence>